<comment type="pathway">
    <text evidence="2">Phospholipid metabolism; phosphatidylglycerol biosynthesis; phosphatidylglycerol from CDP-diacylglycerol: step 1/2.</text>
</comment>
<evidence type="ECO:0000256" key="15">
    <source>
        <dbReference type="ARBA" id="ARBA00023264"/>
    </source>
</evidence>
<dbReference type="NCBIfam" id="TIGR00560">
    <property type="entry name" value="pgsA"/>
    <property type="match status" value="1"/>
</dbReference>
<accession>K1JCH4</accession>
<dbReference type="Gene3D" id="1.20.120.1760">
    <property type="match status" value="1"/>
</dbReference>
<dbReference type="InterPro" id="IPR000462">
    <property type="entry name" value="CDP-OH_P_trans"/>
</dbReference>
<evidence type="ECO:0000256" key="18">
    <source>
        <dbReference type="RuleBase" id="RU003750"/>
    </source>
</evidence>
<dbReference type="PANTHER" id="PTHR14269">
    <property type="entry name" value="CDP-DIACYLGLYCEROL--GLYCEROL-3-PHOSPHATE 3-PHOSPHATIDYLTRANSFERASE-RELATED"/>
    <property type="match status" value="1"/>
</dbReference>
<dbReference type="EMBL" id="AGWU01000024">
    <property type="protein sequence ID" value="EKB17229.1"/>
    <property type="molecule type" value="Genomic_DNA"/>
</dbReference>
<keyword evidence="13 19" id="KW-0472">Membrane</keyword>
<dbReference type="EC" id="2.7.8.5" evidence="5 17"/>
<keyword evidence="10 19" id="KW-0812">Transmembrane</keyword>
<evidence type="ECO:0000256" key="19">
    <source>
        <dbReference type="SAM" id="Phobius"/>
    </source>
</evidence>
<evidence type="ECO:0000256" key="2">
    <source>
        <dbReference type="ARBA" id="ARBA00005042"/>
    </source>
</evidence>
<comment type="pathway">
    <text evidence="3">Lipid metabolism.</text>
</comment>
<proteinExistence type="inferred from homology"/>
<dbReference type="PROSITE" id="PS00379">
    <property type="entry name" value="CDP_ALCOHOL_P_TRANSF"/>
    <property type="match status" value="1"/>
</dbReference>
<dbReference type="InterPro" id="IPR050324">
    <property type="entry name" value="CDP-alcohol_PTase-I"/>
</dbReference>
<dbReference type="InterPro" id="IPR048254">
    <property type="entry name" value="CDP_ALCOHOL_P_TRANSF_CS"/>
</dbReference>
<feature type="transmembrane region" description="Helical" evidence="19">
    <location>
        <begin position="53"/>
        <end position="73"/>
    </location>
</feature>
<organism evidence="20 21">
    <name type="scientific">Aeromonas veronii AMC34</name>
    <dbReference type="NCBI Taxonomy" id="1073383"/>
    <lineage>
        <taxon>Bacteria</taxon>
        <taxon>Pseudomonadati</taxon>
        <taxon>Pseudomonadota</taxon>
        <taxon>Gammaproteobacteria</taxon>
        <taxon>Aeromonadales</taxon>
        <taxon>Aeromonadaceae</taxon>
        <taxon>Aeromonas</taxon>
    </lineage>
</organism>
<evidence type="ECO:0000256" key="6">
    <source>
        <dbReference type="ARBA" id="ARBA00014944"/>
    </source>
</evidence>
<dbReference type="GO" id="GO:0008444">
    <property type="term" value="F:CDP-diacylglycerol-glycerol-3-phosphate 3-phosphatidyltransferase activity"/>
    <property type="evidence" value="ECO:0007669"/>
    <property type="project" value="UniProtKB-UniRule"/>
</dbReference>
<dbReference type="InterPro" id="IPR043130">
    <property type="entry name" value="CDP-OH_PTrfase_TM_dom"/>
</dbReference>
<comment type="catalytic activity">
    <reaction evidence="16">
        <text>a CDP-1,2-diacyl-sn-glycerol + sn-glycerol 3-phosphate = a 1,2-diacyl-sn-glycero-3-phospho-(1'-sn-glycero-3'-phosphate) + CMP + H(+)</text>
        <dbReference type="Rhea" id="RHEA:12593"/>
        <dbReference type="ChEBI" id="CHEBI:15378"/>
        <dbReference type="ChEBI" id="CHEBI:57597"/>
        <dbReference type="ChEBI" id="CHEBI:58332"/>
        <dbReference type="ChEBI" id="CHEBI:60110"/>
        <dbReference type="ChEBI" id="CHEBI:60377"/>
        <dbReference type="EC" id="2.7.8.5"/>
    </reaction>
</comment>
<dbReference type="GO" id="GO:0005886">
    <property type="term" value="C:plasma membrane"/>
    <property type="evidence" value="ECO:0007669"/>
    <property type="project" value="UniProtKB-SubCell"/>
</dbReference>
<evidence type="ECO:0000256" key="3">
    <source>
        <dbReference type="ARBA" id="ARBA00005189"/>
    </source>
</evidence>
<keyword evidence="8" id="KW-0444">Lipid biosynthesis</keyword>
<keyword evidence="14" id="KW-0594">Phospholipid biosynthesis</keyword>
<evidence type="ECO:0000256" key="8">
    <source>
        <dbReference type="ARBA" id="ARBA00022516"/>
    </source>
</evidence>
<keyword evidence="11 19" id="KW-1133">Transmembrane helix</keyword>
<dbReference type="Proteomes" id="UP000006087">
    <property type="component" value="Unassembled WGS sequence"/>
</dbReference>
<evidence type="ECO:0000256" key="14">
    <source>
        <dbReference type="ARBA" id="ARBA00023209"/>
    </source>
</evidence>
<dbReference type="PATRIC" id="fig|1073383.3.peg.3457"/>
<dbReference type="InterPro" id="IPR004570">
    <property type="entry name" value="Phosphatidylglycerol_P_synth"/>
</dbReference>
<evidence type="ECO:0000256" key="10">
    <source>
        <dbReference type="ARBA" id="ARBA00022692"/>
    </source>
</evidence>
<dbReference type="Pfam" id="PF01066">
    <property type="entry name" value="CDP-OH_P_transf"/>
    <property type="match status" value="1"/>
</dbReference>
<dbReference type="PANTHER" id="PTHR14269:SF62">
    <property type="entry name" value="CDP-DIACYLGLYCEROL--GLYCEROL-3-PHOSPHATE 3-PHOSPHATIDYLTRANSFERASE 1, CHLOROPLASTIC"/>
    <property type="match status" value="1"/>
</dbReference>
<comment type="similarity">
    <text evidence="4 18">Belongs to the CDP-alcohol phosphatidyltransferase class-I family.</text>
</comment>
<keyword evidence="7" id="KW-1003">Cell membrane</keyword>
<evidence type="ECO:0000256" key="1">
    <source>
        <dbReference type="ARBA" id="ARBA00004651"/>
    </source>
</evidence>
<sequence>MRLHRKSALAHYVATYKKWLKIMTNIPNLLTFFRILLIPVFVILFYLPYQWSYLAAAIIFILAAATDWFDGYLARKLNQSTAFGAFLDPVADKIMVAAALVVIVEHYNTIWVTIPAMTMIGREIIISALREWMAELGKRSSVAVSWIGKWKTMIQMVSLTGLIWQYNVWMVWLAYVLLYVATVLTFWSMFQYMKAAWGDLTHHANL</sequence>
<evidence type="ECO:0000256" key="11">
    <source>
        <dbReference type="ARBA" id="ARBA00022989"/>
    </source>
</evidence>
<evidence type="ECO:0000256" key="13">
    <source>
        <dbReference type="ARBA" id="ARBA00023136"/>
    </source>
</evidence>
<evidence type="ECO:0000256" key="12">
    <source>
        <dbReference type="ARBA" id="ARBA00023098"/>
    </source>
</evidence>
<feature type="transmembrane region" description="Helical" evidence="19">
    <location>
        <begin position="172"/>
        <end position="190"/>
    </location>
</feature>
<evidence type="ECO:0000256" key="5">
    <source>
        <dbReference type="ARBA" id="ARBA00013170"/>
    </source>
</evidence>
<feature type="transmembrane region" description="Helical" evidence="19">
    <location>
        <begin position="26"/>
        <end position="47"/>
    </location>
</feature>
<protein>
    <recommendedName>
        <fullName evidence="6 17">CDP-diacylglycerol--glycerol-3-phosphate 3-phosphatidyltransferase</fullName>
        <ecNumber evidence="5 17">2.7.8.5</ecNumber>
    </recommendedName>
</protein>
<evidence type="ECO:0000256" key="4">
    <source>
        <dbReference type="ARBA" id="ARBA00010441"/>
    </source>
</evidence>
<keyword evidence="15" id="KW-1208">Phospholipid metabolism</keyword>
<dbReference type="AlphaFoldDB" id="K1JCH4"/>
<evidence type="ECO:0000313" key="21">
    <source>
        <dbReference type="Proteomes" id="UP000006087"/>
    </source>
</evidence>
<keyword evidence="12" id="KW-0443">Lipid metabolism</keyword>
<evidence type="ECO:0000256" key="9">
    <source>
        <dbReference type="ARBA" id="ARBA00022679"/>
    </source>
</evidence>
<reference evidence="20 21" key="1">
    <citation type="submission" date="2012-06" db="EMBL/GenBank/DDBJ databases">
        <title>The Genome Sequence of Aeromonas veronii AMC34.</title>
        <authorList>
            <consortium name="The Broad Institute Genome Sequencing Platform"/>
            <person name="Earl A."/>
            <person name="Ward D."/>
            <person name="Feldgarden M."/>
            <person name="Gevers D."/>
            <person name="Graf J."/>
            <person name="Tomasi A."/>
            <person name="Horneman A."/>
            <person name="Walker B."/>
            <person name="Young S.K."/>
            <person name="Zeng Q."/>
            <person name="Gargeya S."/>
            <person name="Fitzgerald M."/>
            <person name="Haas B."/>
            <person name="Abouelleil A."/>
            <person name="Alvarado L."/>
            <person name="Arachchi H.M."/>
            <person name="Berlin A.M."/>
            <person name="Chapman S.B."/>
            <person name="Goldberg J."/>
            <person name="Griggs A."/>
            <person name="Gujja S."/>
            <person name="Hansen M."/>
            <person name="Howarth C."/>
            <person name="Imamovic A."/>
            <person name="Larimer J."/>
            <person name="McCowan C."/>
            <person name="Montmayeur A."/>
            <person name="Murphy C."/>
            <person name="Neiman D."/>
            <person name="Pearson M."/>
            <person name="Priest M."/>
            <person name="Roberts A."/>
            <person name="Saif S."/>
            <person name="Shea T."/>
            <person name="Sisk P."/>
            <person name="Sykes S."/>
            <person name="Wortman J."/>
            <person name="Nusbaum C."/>
            <person name="Birren B."/>
        </authorList>
    </citation>
    <scope>NUCLEOTIDE SEQUENCE [LARGE SCALE GENOMIC DNA]</scope>
    <source>
        <strain evidence="20 21">AMC34</strain>
    </source>
</reference>
<evidence type="ECO:0000313" key="20">
    <source>
        <dbReference type="EMBL" id="EKB17229.1"/>
    </source>
</evidence>
<dbReference type="PIRSF" id="PIRSF000847">
    <property type="entry name" value="Phos_ph_gly_syn"/>
    <property type="match status" value="1"/>
</dbReference>
<evidence type="ECO:0000256" key="7">
    <source>
        <dbReference type="ARBA" id="ARBA00022475"/>
    </source>
</evidence>
<evidence type="ECO:0000256" key="16">
    <source>
        <dbReference type="ARBA" id="ARBA00048586"/>
    </source>
</evidence>
<comment type="caution">
    <text evidence="20">The sequence shown here is derived from an EMBL/GenBank/DDBJ whole genome shotgun (WGS) entry which is preliminary data.</text>
</comment>
<dbReference type="HOGENOM" id="CLU_051314_2_1_6"/>
<dbReference type="GO" id="GO:0046474">
    <property type="term" value="P:glycerophospholipid biosynthetic process"/>
    <property type="evidence" value="ECO:0007669"/>
    <property type="project" value="TreeGrafter"/>
</dbReference>
<comment type="subcellular location">
    <subcellularLocation>
        <location evidence="1">Cell membrane</location>
        <topology evidence="1">Multi-pass membrane protein</topology>
    </subcellularLocation>
</comment>
<keyword evidence="9 18" id="KW-0808">Transferase</keyword>
<gene>
    <name evidence="20" type="ORF">HMPREF1168_03456</name>
</gene>
<evidence type="ECO:0000256" key="17">
    <source>
        <dbReference type="NCBIfam" id="TIGR00560"/>
    </source>
</evidence>
<name>K1JCH4_AERVE</name>
<dbReference type="FunFam" id="1.20.120.1760:FF:000001">
    <property type="entry name" value="CDP-diacylglycerol--glycerol-3-phosphate 3-phosphatidyltransferase"/>
    <property type="match status" value="1"/>
</dbReference>